<feature type="non-terminal residue" evidence="2">
    <location>
        <position position="483"/>
    </location>
</feature>
<reference evidence="3" key="1">
    <citation type="submission" date="2017-06" db="EMBL/GenBank/DDBJ databases">
        <authorList>
            <person name="Varghese N."/>
            <person name="Submissions S."/>
        </authorList>
    </citation>
    <scope>NUCLEOTIDE SEQUENCE [LARGE SCALE GENOMIC DNA]</scope>
    <source>
        <strain evidence="3">NKM1</strain>
    </source>
</reference>
<organism evidence="2 3">
    <name type="scientific">Pontibacter ummariensis</name>
    <dbReference type="NCBI Taxonomy" id="1610492"/>
    <lineage>
        <taxon>Bacteria</taxon>
        <taxon>Pseudomonadati</taxon>
        <taxon>Bacteroidota</taxon>
        <taxon>Cytophagia</taxon>
        <taxon>Cytophagales</taxon>
        <taxon>Hymenobacteraceae</taxon>
        <taxon>Pontibacter</taxon>
    </lineage>
</organism>
<dbReference type="PANTHER" id="PTHR16026:SF0">
    <property type="entry name" value="CARTILAGE ACIDIC PROTEIN 1"/>
    <property type="match status" value="1"/>
</dbReference>
<name>A0A239LX41_9BACT</name>
<dbReference type="PANTHER" id="PTHR16026">
    <property type="entry name" value="CARTILAGE ACIDIC PROTEIN 1"/>
    <property type="match status" value="1"/>
</dbReference>
<gene>
    <name evidence="2" type="ORF">SAMN06296052_1541</name>
</gene>
<evidence type="ECO:0000256" key="1">
    <source>
        <dbReference type="ARBA" id="ARBA00022729"/>
    </source>
</evidence>
<dbReference type="EMBL" id="FZOQ01000054">
    <property type="protein sequence ID" value="SNT34532.1"/>
    <property type="molecule type" value="Genomic_DNA"/>
</dbReference>
<dbReference type="SUPFAM" id="SSF69318">
    <property type="entry name" value="Integrin alpha N-terminal domain"/>
    <property type="match status" value="1"/>
</dbReference>
<dbReference type="Pfam" id="PF13517">
    <property type="entry name" value="FG-GAP_3"/>
    <property type="match status" value="4"/>
</dbReference>
<dbReference type="Proteomes" id="UP000198432">
    <property type="component" value="Unassembled WGS sequence"/>
</dbReference>
<proteinExistence type="predicted"/>
<dbReference type="AlphaFoldDB" id="A0A239LX41"/>
<dbReference type="Gene3D" id="2.130.10.130">
    <property type="entry name" value="Integrin alpha, N-terminal"/>
    <property type="match status" value="3"/>
</dbReference>
<protein>
    <submittedName>
        <fullName evidence="2">Repeat domain-containing protein</fullName>
    </submittedName>
</protein>
<evidence type="ECO:0000313" key="3">
    <source>
        <dbReference type="Proteomes" id="UP000198432"/>
    </source>
</evidence>
<dbReference type="InterPro" id="IPR028994">
    <property type="entry name" value="Integrin_alpha_N"/>
</dbReference>
<keyword evidence="3" id="KW-1185">Reference proteome</keyword>
<accession>A0A239LX41</accession>
<sequence length="483" mass="53583">MAEKGQDTAPVVAADPLFTLLPASKTGVSFTNSLTEGLNTNVLMYEYFYNGGGIAIGDVNGDGLQDIYFTGNMTSNRLYLNKGHMQFEDITASAGVAGREGPWTTGVTMADVNGDKLLDIYVCYSGKLRPEKRENQLFINHGLDAGGKPVFSEQAAKYGLANSSNSTQAVFFDLDRDSDLDMFLLNHSPESLPVLDEFITAEILQKEDAQRGARLYRNDDGYFQDITIKAGIHSSALSYGLGAGVADINGDGWLDIYVSNDYDIPDYLYINNQNGTFTDQLKTSMGHVSHFSMGSDVADINNDGLLDVYTLDMLPEENRRQKLLFSPDNYEKFNLSLKSGFHYQYMRNMLHVNNGDGTFSEVGQLAGISNTDWSWAPLFADFDNDGWKDLYVSNGYLRDYTNMDFIKYMGDFVQQKGGRMERAHVLELVNKIPSSNVTNYIYRNNGDLSFSNQQKAWGMDVPSNSNGAAYADLDNDGDLDLVV</sequence>
<keyword evidence="1" id="KW-0732">Signal</keyword>
<evidence type="ECO:0000313" key="2">
    <source>
        <dbReference type="EMBL" id="SNT34532.1"/>
    </source>
</evidence>
<dbReference type="InterPro" id="IPR013517">
    <property type="entry name" value="FG-GAP"/>
</dbReference>
<dbReference type="InterPro" id="IPR027039">
    <property type="entry name" value="Crtac1"/>
</dbReference>